<reference evidence="1" key="1">
    <citation type="journal article" date="2022" name="ISME J.">
        <title>Identification of active gaseous-alkane degraders at natural gas seeps.</title>
        <authorList>
            <person name="Farhan Ul Haque M."/>
            <person name="Hernandez M."/>
            <person name="Crombie A.T."/>
            <person name="Murrell J.C."/>
        </authorList>
    </citation>
    <scope>NUCLEOTIDE SEQUENCE</scope>
    <source>
        <strain evidence="1">PC2</strain>
    </source>
</reference>
<comment type="caution">
    <text evidence="1">The sequence shown here is derived from an EMBL/GenBank/DDBJ whole genome shotgun (WGS) entry which is preliminary data.</text>
</comment>
<protein>
    <submittedName>
        <fullName evidence="1">DUF2478 domain-containing protein</fullName>
    </submittedName>
</protein>
<dbReference type="EMBL" id="JAIVFP010000001">
    <property type="protein sequence ID" value="MCI4683043.1"/>
    <property type="molecule type" value="Genomic_DNA"/>
</dbReference>
<gene>
    <name evidence="1" type="ORF">K2U94_09735</name>
</gene>
<evidence type="ECO:0000313" key="2">
    <source>
        <dbReference type="Proteomes" id="UP001139104"/>
    </source>
</evidence>
<sequence length="181" mass="18212">MSAPGLPRAARIGVVVGEDGAGKQTLLLQFVARRRLEGLRVAGVAEVPAPAGTCACGAHDALDLATGARFALSQDLGPGSTACNLDPGGVALACAAAQRAIESGADLVVLSKFGKLEAGHGGLCDAFGAAVAAETPVLTTLKPLMRPDWALFAGSLSDELPPSLDALEIWWRGLATTVASA</sequence>
<dbReference type="Pfam" id="PF10649">
    <property type="entry name" value="DUF2478"/>
    <property type="match status" value="1"/>
</dbReference>
<keyword evidence="2" id="KW-1185">Reference proteome</keyword>
<organism evidence="1 2">
    <name type="scientific">Candidatus Rhodoblastus alkanivorans</name>
    <dbReference type="NCBI Taxonomy" id="2954117"/>
    <lineage>
        <taxon>Bacteria</taxon>
        <taxon>Pseudomonadati</taxon>
        <taxon>Pseudomonadota</taxon>
        <taxon>Alphaproteobacteria</taxon>
        <taxon>Hyphomicrobiales</taxon>
        <taxon>Rhodoblastaceae</taxon>
        <taxon>Rhodoblastus</taxon>
    </lineage>
</organism>
<evidence type="ECO:0000313" key="1">
    <source>
        <dbReference type="EMBL" id="MCI4683043.1"/>
    </source>
</evidence>
<accession>A0ABS9Z600</accession>
<dbReference type="Proteomes" id="UP001139104">
    <property type="component" value="Unassembled WGS sequence"/>
</dbReference>
<dbReference type="InterPro" id="IPR018912">
    <property type="entry name" value="DUF2478"/>
</dbReference>
<dbReference type="RefSeq" id="WP_243067015.1">
    <property type="nucleotide sequence ID" value="NZ_JAIVFK010000012.1"/>
</dbReference>
<name>A0ABS9Z600_9HYPH</name>
<proteinExistence type="predicted"/>